<accession>A0A699Z3N9</accession>
<evidence type="ECO:0000313" key="2">
    <source>
        <dbReference type="Proteomes" id="UP000485058"/>
    </source>
</evidence>
<keyword evidence="2" id="KW-1185">Reference proteome</keyword>
<name>A0A699Z3N9_HAELA</name>
<organism evidence="1 2">
    <name type="scientific">Haematococcus lacustris</name>
    <name type="common">Green alga</name>
    <name type="synonym">Haematococcus pluvialis</name>
    <dbReference type="NCBI Taxonomy" id="44745"/>
    <lineage>
        <taxon>Eukaryota</taxon>
        <taxon>Viridiplantae</taxon>
        <taxon>Chlorophyta</taxon>
        <taxon>core chlorophytes</taxon>
        <taxon>Chlorophyceae</taxon>
        <taxon>CS clade</taxon>
        <taxon>Chlamydomonadales</taxon>
        <taxon>Haematococcaceae</taxon>
        <taxon>Haematococcus</taxon>
    </lineage>
</organism>
<sequence>MVSSRYSSRQPYGEWLKRQVATMAHLLAGSLRPRPRVRSIG</sequence>
<protein>
    <submittedName>
        <fullName evidence="1">Uncharacterized protein</fullName>
    </submittedName>
</protein>
<dbReference type="AlphaFoldDB" id="A0A699Z3N9"/>
<dbReference type="Proteomes" id="UP000485058">
    <property type="component" value="Unassembled WGS sequence"/>
</dbReference>
<dbReference type="EMBL" id="BLLF01001114">
    <property type="protein sequence ID" value="GFH17223.1"/>
    <property type="molecule type" value="Genomic_DNA"/>
</dbReference>
<feature type="non-terminal residue" evidence="1">
    <location>
        <position position="41"/>
    </location>
</feature>
<evidence type="ECO:0000313" key="1">
    <source>
        <dbReference type="EMBL" id="GFH17223.1"/>
    </source>
</evidence>
<proteinExistence type="predicted"/>
<reference evidence="1 2" key="1">
    <citation type="submission" date="2020-02" db="EMBL/GenBank/DDBJ databases">
        <title>Draft genome sequence of Haematococcus lacustris strain NIES-144.</title>
        <authorList>
            <person name="Morimoto D."/>
            <person name="Nakagawa S."/>
            <person name="Yoshida T."/>
            <person name="Sawayama S."/>
        </authorList>
    </citation>
    <scope>NUCLEOTIDE SEQUENCE [LARGE SCALE GENOMIC DNA]</scope>
    <source>
        <strain evidence="1 2">NIES-144</strain>
    </source>
</reference>
<feature type="non-terminal residue" evidence="1">
    <location>
        <position position="1"/>
    </location>
</feature>
<comment type="caution">
    <text evidence="1">The sequence shown here is derived from an EMBL/GenBank/DDBJ whole genome shotgun (WGS) entry which is preliminary data.</text>
</comment>
<gene>
    <name evidence="1" type="ORF">HaLaN_13807</name>
</gene>